<evidence type="ECO:0000256" key="8">
    <source>
        <dbReference type="ARBA" id="ARBA00022989"/>
    </source>
</evidence>
<dbReference type="EMBL" id="LBUY01000012">
    <property type="protein sequence ID" value="KKQ75005.1"/>
    <property type="molecule type" value="Genomic_DNA"/>
</dbReference>
<feature type="transmembrane region" description="Helical" evidence="10">
    <location>
        <begin position="297"/>
        <end position="319"/>
    </location>
</feature>
<dbReference type="AlphaFoldDB" id="A0A0G0KHI7"/>
<keyword evidence="8 10" id="KW-1133">Transmembrane helix</keyword>
<dbReference type="UniPathway" id="UPA00196"/>
<evidence type="ECO:0000256" key="1">
    <source>
        <dbReference type="ARBA" id="ARBA00004477"/>
    </source>
</evidence>
<comment type="subcellular location">
    <subcellularLocation>
        <location evidence="1">Endoplasmic reticulum membrane</location>
        <topology evidence="1">Multi-pass membrane protein</topology>
    </subcellularLocation>
</comment>
<dbReference type="InterPro" id="IPR007315">
    <property type="entry name" value="PIG-V/Gpi18"/>
</dbReference>
<evidence type="ECO:0000313" key="12">
    <source>
        <dbReference type="EMBL" id="KKQ75005.1"/>
    </source>
</evidence>
<feature type="transmembrane region" description="Helical" evidence="10">
    <location>
        <begin position="139"/>
        <end position="158"/>
    </location>
</feature>
<evidence type="ECO:0000256" key="9">
    <source>
        <dbReference type="ARBA" id="ARBA00023136"/>
    </source>
</evidence>
<proteinExistence type="predicted"/>
<dbReference type="InterPro" id="IPR038731">
    <property type="entry name" value="RgtA/B/C-like"/>
</dbReference>
<keyword evidence="3" id="KW-0337">GPI-anchor biosynthesis</keyword>
<dbReference type="GO" id="GO:0004376">
    <property type="term" value="F:GPI mannosyltransferase activity"/>
    <property type="evidence" value="ECO:0007669"/>
    <property type="project" value="InterPro"/>
</dbReference>
<feature type="transmembrane region" description="Helical" evidence="10">
    <location>
        <begin position="170"/>
        <end position="201"/>
    </location>
</feature>
<sequence length="400" mass="46227">MLPVMKTHLKYMKRSSNQYLDGVLAIVKKIPREFWFIVCLFLITRSVLTFSGIFSRYIFSDTYNNWYEWRYDDRQWLDIWSVWDSGWYLDIAENGYSPVLNSDLPKKTVSGQSNIGFFPFYPILIKLTSYLTGDFHTSGILISNISLLVSGYFLYRVVSLDFKKDLAKRSVIFLFLFPTSFVLSGIFSESVFLLLSILIFYTAKKNMWFQSGILGLLLTTTRPTGVLILVPIVYLYLVQNRFKIKKSVLYFLFYPLGLMLFSVYLYLILGDFFAYFHSKTNYWGFVVSDPFSVIINFLTYSFNTAVIGVFIVLTLALIVFLFRKRYISYALFSLSIILIALLNGPESALGIPRMSCAVFPLYISLAMVSDNRVMRNIIPVVSGVLQFVFMVFWSVGVLII</sequence>
<evidence type="ECO:0000256" key="3">
    <source>
        <dbReference type="ARBA" id="ARBA00022502"/>
    </source>
</evidence>
<keyword evidence="7" id="KW-0256">Endoplasmic reticulum</keyword>
<evidence type="ECO:0000259" key="11">
    <source>
        <dbReference type="Pfam" id="PF13231"/>
    </source>
</evidence>
<protein>
    <recommendedName>
        <fullName evidence="11">Glycosyltransferase RgtA/B/C/D-like domain-containing protein</fullName>
    </recommendedName>
</protein>
<keyword evidence="5" id="KW-0808">Transferase</keyword>
<evidence type="ECO:0000256" key="10">
    <source>
        <dbReference type="SAM" id="Phobius"/>
    </source>
</evidence>
<keyword evidence="9 10" id="KW-0472">Membrane</keyword>
<dbReference type="GO" id="GO:0000009">
    <property type="term" value="F:alpha-1,6-mannosyltransferase activity"/>
    <property type="evidence" value="ECO:0007669"/>
    <property type="project" value="InterPro"/>
</dbReference>
<evidence type="ECO:0000256" key="2">
    <source>
        <dbReference type="ARBA" id="ARBA00004687"/>
    </source>
</evidence>
<dbReference type="Pfam" id="PF13231">
    <property type="entry name" value="PMT_2"/>
    <property type="match status" value="1"/>
</dbReference>
<feature type="transmembrane region" description="Helical" evidence="10">
    <location>
        <begin position="249"/>
        <end position="277"/>
    </location>
</feature>
<organism evidence="12 13">
    <name type="scientific">Candidatus Woesebacteria bacterium GW2011_GWB1_38_5</name>
    <dbReference type="NCBI Taxonomy" id="1618568"/>
    <lineage>
        <taxon>Bacteria</taxon>
        <taxon>Candidatus Woeseibacteriota</taxon>
    </lineage>
</organism>
<name>A0A0G0KHI7_9BACT</name>
<accession>A0A0G0KHI7</accession>
<keyword evidence="4" id="KW-0328">Glycosyltransferase</keyword>
<dbReference type="PANTHER" id="PTHR12468:SF2">
    <property type="entry name" value="GPI MANNOSYLTRANSFERASE 2"/>
    <property type="match status" value="1"/>
</dbReference>
<evidence type="ECO:0000256" key="7">
    <source>
        <dbReference type="ARBA" id="ARBA00022824"/>
    </source>
</evidence>
<comment type="pathway">
    <text evidence="2">Glycolipid biosynthesis; glycosylphosphatidylinositol-anchor biosynthesis.</text>
</comment>
<evidence type="ECO:0000256" key="5">
    <source>
        <dbReference type="ARBA" id="ARBA00022679"/>
    </source>
</evidence>
<feature type="transmembrane region" description="Helical" evidence="10">
    <location>
        <begin position="326"/>
        <end position="344"/>
    </location>
</feature>
<evidence type="ECO:0000313" key="13">
    <source>
        <dbReference type="Proteomes" id="UP000034738"/>
    </source>
</evidence>
<dbReference type="GO" id="GO:0031501">
    <property type="term" value="C:mannosyltransferase complex"/>
    <property type="evidence" value="ECO:0007669"/>
    <property type="project" value="TreeGrafter"/>
</dbReference>
<gene>
    <name evidence="12" type="ORF">US95_C0012G0006</name>
</gene>
<keyword evidence="6 10" id="KW-0812">Transmembrane</keyword>
<dbReference type="PANTHER" id="PTHR12468">
    <property type="entry name" value="GPI MANNOSYLTRANSFERASE 2"/>
    <property type="match status" value="1"/>
</dbReference>
<feature type="transmembrane region" description="Helical" evidence="10">
    <location>
        <begin position="213"/>
        <end position="237"/>
    </location>
</feature>
<dbReference type="GO" id="GO:0006506">
    <property type="term" value="P:GPI anchor biosynthetic process"/>
    <property type="evidence" value="ECO:0007669"/>
    <property type="project" value="UniProtKB-UniPathway"/>
</dbReference>
<evidence type="ECO:0000256" key="6">
    <source>
        <dbReference type="ARBA" id="ARBA00022692"/>
    </source>
</evidence>
<feature type="domain" description="Glycosyltransferase RgtA/B/C/D-like" evidence="11">
    <location>
        <begin position="119"/>
        <end position="266"/>
    </location>
</feature>
<comment type="caution">
    <text evidence="12">The sequence shown here is derived from an EMBL/GenBank/DDBJ whole genome shotgun (WGS) entry which is preliminary data.</text>
</comment>
<dbReference type="Proteomes" id="UP000034738">
    <property type="component" value="Unassembled WGS sequence"/>
</dbReference>
<feature type="transmembrane region" description="Helical" evidence="10">
    <location>
        <begin position="380"/>
        <end position="399"/>
    </location>
</feature>
<reference evidence="12 13" key="1">
    <citation type="journal article" date="2015" name="Nature">
        <title>rRNA introns, odd ribosomes, and small enigmatic genomes across a large radiation of phyla.</title>
        <authorList>
            <person name="Brown C.T."/>
            <person name="Hug L.A."/>
            <person name="Thomas B.C."/>
            <person name="Sharon I."/>
            <person name="Castelle C.J."/>
            <person name="Singh A."/>
            <person name="Wilkins M.J."/>
            <person name="Williams K.H."/>
            <person name="Banfield J.F."/>
        </authorList>
    </citation>
    <scope>NUCLEOTIDE SEQUENCE [LARGE SCALE GENOMIC DNA]</scope>
</reference>
<feature type="transmembrane region" description="Helical" evidence="10">
    <location>
        <begin position="34"/>
        <end position="59"/>
    </location>
</feature>
<dbReference type="GO" id="GO:0016020">
    <property type="term" value="C:membrane"/>
    <property type="evidence" value="ECO:0007669"/>
    <property type="project" value="GOC"/>
</dbReference>
<evidence type="ECO:0000256" key="4">
    <source>
        <dbReference type="ARBA" id="ARBA00022676"/>
    </source>
</evidence>